<name>A0A6A6MXV9_HEVBR</name>
<evidence type="ECO:0000313" key="1">
    <source>
        <dbReference type="EMBL" id="KAF2317003.1"/>
    </source>
</evidence>
<accession>A0A6A6MXV9</accession>
<proteinExistence type="predicted"/>
<organism evidence="1 2">
    <name type="scientific">Hevea brasiliensis</name>
    <name type="common">Para rubber tree</name>
    <name type="synonym">Siphonia brasiliensis</name>
    <dbReference type="NCBI Taxonomy" id="3981"/>
    <lineage>
        <taxon>Eukaryota</taxon>
        <taxon>Viridiplantae</taxon>
        <taxon>Streptophyta</taxon>
        <taxon>Embryophyta</taxon>
        <taxon>Tracheophyta</taxon>
        <taxon>Spermatophyta</taxon>
        <taxon>Magnoliopsida</taxon>
        <taxon>eudicotyledons</taxon>
        <taxon>Gunneridae</taxon>
        <taxon>Pentapetalae</taxon>
        <taxon>rosids</taxon>
        <taxon>fabids</taxon>
        <taxon>Malpighiales</taxon>
        <taxon>Euphorbiaceae</taxon>
        <taxon>Crotonoideae</taxon>
        <taxon>Micrandreae</taxon>
        <taxon>Hevea</taxon>
    </lineage>
</organism>
<evidence type="ECO:0000313" key="2">
    <source>
        <dbReference type="Proteomes" id="UP000467840"/>
    </source>
</evidence>
<reference evidence="1 2" key="1">
    <citation type="journal article" date="2020" name="Mol. Plant">
        <title>The Chromosome-Based Rubber Tree Genome Provides New Insights into Spurge Genome Evolution and Rubber Biosynthesis.</title>
        <authorList>
            <person name="Liu J."/>
            <person name="Shi C."/>
            <person name="Shi C.C."/>
            <person name="Li W."/>
            <person name="Zhang Q.J."/>
            <person name="Zhang Y."/>
            <person name="Li K."/>
            <person name="Lu H.F."/>
            <person name="Shi C."/>
            <person name="Zhu S.T."/>
            <person name="Xiao Z.Y."/>
            <person name="Nan H."/>
            <person name="Yue Y."/>
            <person name="Zhu X.G."/>
            <person name="Wu Y."/>
            <person name="Hong X.N."/>
            <person name="Fan G.Y."/>
            <person name="Tong Y."/>
            <person name="Zhang D."/>
            <person name="Mao C.L."/>
            <person name="Liu Y.L."/>
            <person name="Hao S.J."/>
            <person name="Liu W.Q."/>
            <person name="Lv M.Q."/>
            <person name="Zhang H.B."/>
            <person name="Liu Y."/>
            <person name="Hu-Tang G.R."/>
            <person name="Wang J.P."/>
            <person name="Wang J.H."/>
            <person name="Sun Y.H."/>
            <person name="Ni S.B."/>
            <person name="Chen W.B."/>
            <person name="Zhang X.C."/>
            <person name="Jiao Y.N."/>
            <person name="Eichler E.E."/>
            <person name="Li G.H."/>
            <person name="Liu X."/>
            <person name="Gao L.Z."/>
        </authorList>
    </citation>
    <scope>NUCLEOTIDE SEQUENCE [LARGE SCALE GENOMIC DNA]</scope>
    <source>
        <strain evidence="2">cv. GT1</strain>
        <tissue evidence="1">Leaf</tissue>
    </source>
</reference>
<comment type="caution">
    <text evidence="1">The sequence shown here is derived from an EMBL/GenBank/DDBJ whole genome shotgun (WGS) entry which is preliminary data.</text>
</comment>
<gene>
    <name evidence="1" type="ORF">GH714_010322</name>
</gene>
<dbReference type="Proteomes" id="UP000467840">
    <property type="component" value="Chromosome 6"/>
</dbReference>
<dbReference type="PANTHER" id="PTHR31973">
    <property type="entry name" value="POLYPROTEIN, PUTATIVE-RELATED"/>
    <property type="match status" value="1"/>
</dbReference>
<dbReference type="PANTHER" id="PTHR31973:SF187">
    <property type="entry name" value="MUTATOR TRANSPOSASE MUDRA PROTEIN"/>
    <property type="match status" value="1"/>
</dbReference>
<protein>
    <submittedName>
        <fullName evidence="1">Uncharacterized protein</fullName>
    </submittedName>
</protein>
<keyword evidence="2" id="KW-1185">Reference proteome</keyword>
<dbReference type="EMBL" id="JAAGAX010000004">
    <property type="protein sequence ID" value="KAF2317003.1"/>
    <property type="molecule type" value="Genomic_DNA"/>
</dbReference>
<sequence>MGREVGLRRNLIELGHYGVDDASPSEVDIGYNGADVRGNEVESDKLNEAEGEYVVDHGISQDEEQNEAKNFHAQTVAKDHVNDDVIIEDGREEQKDINEVQEDNGRMKGRPIGNQENVSDVTMQIKTGHFEHSCGKEFSNFHVTAKWLASHYLETFKHDPNWSLNGIIARVKVDFSFTIDPVKAWRAKEFALKIINGDEAELYSRLHDYKLELLRTNPGSTVEFKEEKGKFEGIYICLAALKKAFKDGCRPLIVLMDDG</sequence>
<dbReference type="AlphaFoldDB" id="A0A6A6MXV9"/>